<dbReference type="InterPro" id="IPR004000">
    <property type="entry name" value="Actin"/>
</dbReference>
<dbReference type="PRINTS" id="PR00190">
    <property type="entry name" value="ACTIN"/>
</dbReference>
<feature type="compositionally biased region" description="Acidic residues" evidence="2">
    <location>
        <begin position="1305"/>
        <end position="1317"/>
    </location>
</feature>
<dbReference type="InterPro" id="IPR043129">
    <property type="entry name" value="ATPase_NBD"/>
</dbReference>
<evidence type="ECO:0000256" key="2">
    <source>
        <dbReference type="SAM" id="MobiDB-lite"/>
    </source>
</evidence>
<dbReference type="Gene3D" id="3.30.420.40">
    <property type="match status" value="2"/>
</dbReference>
<reference evidence="4" key="2">
    <citation type="journal article" date="2023" name="Science">
        <title>Genomic signatures of disease resistance in endangered staghorn corals.</title>
        <authorList>
            <person name="Vollmer S.V."/>
            <person name="Selwyn J.D."/>
            <person name="Despard B.A."/>
            <person name="Roesel C.L."/>
        </authorList>
    </citation>
    <scope>NUCLEOTIDE SEQUENCE</scope>
    <source>
        <strain evidence="4">K2</strain>
    </source>
</reference>
<dbReference type="Gene3D" id="3.90.640.10">
    <property type="entry name" value="Actin, Chain A, domain 4"/>
    <property type="match status" value="1"/>
</dbReference>
<protein>
    <submittedName>
        <fullName evidence="4">Actin</fullName>
    </submittedName>
</protein>
<feature type="region of interest" description="Disordered" evidence="2">
    <location>
        <begin position="1091"/>
        <end position="1149"/>
    </location>
</feature>
<feature type="compositionally biased region" description="Low complexity" evidence="2">
    <location>
        <begin position="715"/>
        <end position="725"/>
    </location>
</feature>
<feature type="region of interest" description="Disordered" evidence="2">
    <location>
        <begin position="1418"/>
        <end position="1513"/>
    </location>
</feature>
<feature type="compositionally biased region" description="Low complexity" evidence="2">
    <location>
        <begin position="1678"/>
        <end position="1690"/>
    </location>
</feature>
<dbReference type="FunFam" id="3.90.640.10:FF:000047">
    <property type="entry name" value="Actin, alpha skeletal muscle"/>
    <property type="match status" value="1"/>
</dbReference>
<dbReference type="Proteomes" id="UP001249851">
    <property type="component" value="Unassembled WGS sequence"/>
</dbReference>
<feature type="compositionally biased region" description="Basic and acidic residues" evidence="2">
    <location>
        <begin position="1501"/>
        <end position="1513"/>
    </location>
</feature>
<feature type="compositionally biased region" description="Basic and acidic residues" evidence="2">
    <location>
        <begin position="1733"/>
        <end position="1749"/>
    </location>
</feature>
<feature type="region of interest" description="Disordered" evidence="2">
    <location>
        <begin position="679"/>
        <end position="823"/>
    </location>
</feature>
<feature type="compositionally biased region" description="Basic and acidic residues" evidence="2">
    <location>
        <begin position="623"/>
        <end position="634"/>
    </location>
</feature>
<feature type="region of interest" description="Disordered" evidence="2">
    <location>
        <begin position="623"/>
        <end position="666"/>
    </location>
</feature>
<feature type="region of interest" description="Disordered" evidence="2">
    <location>
        <begin position="1212"/>
        <end position="1347"/>
    </location>
</feature>
<dbReference type="Pfam" id="PF00022">
    <property type="entry name" value="Actin"/>
    <property type="match status" value="1"/>
</dbReference>
<evidence type="ECO:0000313" key="4">
    <source>
        <dbReference type="EMBL" id="KAK2568173.1"/>
    </source>
</evidence>
<dbReference type="InterPro" id="IPR001251">
    <property type="entry name" value="CRAL-TRIO_dom"/>
</dbReference>
<dbReference type="InterPro" id="IPR018181">
    <property type="entry name" value="Heat_shock_70_CS"/>
</dbReference>
<organism evidence="4 5">
    <name type="scientific">Acropora cervicornis</name>
    <name type="common">Staghorn coral</name>
    <dbReference type="NCBI Taxonomy" id="6130"/>
    <lineage>
        <taxon>Eukaryota</taxon>
        <taxon>Metazoa</taxon>
        <taxon>Cnidaria</taxon>
        <taxon>Anthozoa</taxon>
        <taxon>Hexacorallia</taxon>
        <taxon>Scleractinia</taxon>
        <taxon>Astrocoeniina</taxon>
        <taxon>Acroporidae</taxon>
        <taxon>Acropora</taxon>
    </lineage>
</organism>
<dbReference type="SUPFAM" id="SSF53067">
    <property type="entry name" value="Actin-like ATPase domain"/>
    <property type="match status" value="2"/>
</dbReference>
<feature type="compositionally biased region" description="Basic and acidic residues" evidence="2">
    <location>
        <begin position="1555"/>
        <end position="1564"/>
    </location>
</feature>
<evidence type="ECO:0000256" key="1">
    <source>
        <dbReference type="RuleBase" id="RU000487"/>
    </source>
</evidence>
<name>A0AAD9VB93_ACRCE</name>
<feature type="compositionally biased region" description="Basic and acidic residues" evidence="2">
    <location>
        <begin position="1101"/>
        <end position="1117"/>
    </location>
</feature>
<keyword evidence="5" id="KW-1185">Reference proteome</keyword>
<sequence>MVMGSRLKAKDQRLYMPEDGLILSEIVILSGGFDLKGRPVLTLPFNHYSSLIQQSKADVLRLLKYLSFLARSWYKEIGISFLADLSTSKEVTVVSYVIDLIQMFQNDSRSVQSVYLICPQTKPARKHLEKEIHLRQTRGQLDFLVVRVESTSELLSYIESNQLTPSFGGSLPYDHTAWIRLQKKLEEFYFTSDYITGRLPKALNEVKTLKRMESTQNPSGNDLVLQRVETRKAQMKRTLLTQSRFSDFSLDVVIEEGNHLSEMTVRPEREKTFSVMSKKPLYGPMMETIKPYRERLLQAKRQLDEAWKGEPNLQSVAAGNQTNDVLELKESLSREVVIQGRVLANRAEEMSTRSLRDRRPLQTASKVLLSDLDNFNNAVEQTKLWLQDAVNFYVILKKADTWYSKAAEFWPSSPTKPKLQSPTSYQDLQRYEDRLSRFLVKFPPLSPKELMHLEAFLDKAPDEQLRNQAKLLTHRCKELEKTIRARENGKASNNRGAKRSAENEARTQSGLKGSPSRGINNDASRYSTPRNLALSEENLILPTPPSSRKSSSVNGGSVERDLGRSQSGTLDRSIQNERIESSPSIPKQIGEKTRNSDYLNQTCPPEETGRCLWSGRAMERRELDWPSHSLERSSRTGQLKKSAPKKPERKKIKKTQGESSNVGYLIQEQRKLERELKGLQTERQPLVPPLDLRGANPSQASSVVSIPRDTHSHHSNGWSSTSSGHFVSNPARSVQRPELTSDDSMDREVEGLLSVVLSSRDSEDDTSPSKQDSLVPRTSKKQDHSPRLFVNGYHEGVLERNPGNGTLGPYSSLRPNNSRFVSDNENRVPTLANGVYDGSSPQSLQFSISRLNNSPREPVVSQDKVQQFWSLKKQEMYWMNRVRHQRQILAQSLDTVVRHEVEEQYFYSQEELSRIENAILDLFRRLSPEDVQRLMKNGMVTVNPKYNPSENTLHALQTSRVTNPSRFDNQLEQWPLPQHQPQPGTSSAAPGLLANGVNMPQKFGYQRASPQYPHNASVAPGFGRETRNKVLSHQDANLNRERVPSEPQEIHISHVSSFAKPPCDDKETQTFNDLQSRKEYSVSQILDDNVEIPSSVLMGNKTKETRDENRQPPHQDRVVQQVQEPGKQHRVEANYPRVNPAGNTSLEEEDEPVVELASLEQTESNAAELVPDDCINEVVSRSTVHEARKTSAVKQPSFDDYEVVKLKEKLDQEQRELSESLKREEMKFREEQRRLAQEQEQEDKWMAEQEERQRMRESLSRVSEMQDTEWSADKEPEGEQDDNQKMRQKRLTYFQSKTNSHALDEPIEPELPNDSELQEGSKVTGDKKGIGQGIKVTDETEFESQVTNEMEVERIDSYHDSSPNQRQLEDIDIDQCDFVSEESKFSTEDELIELLKAAASDESIAHSTEIIEEMQEISTVNDSPETFNEQHGGELEVSSLENGDLRDEDSEDNIQDIEANVVESANEKREESSDSSDDIIERFDASLRNDEPNIDTFSSRLDNEEAGKAPEEKRTFVKQEVNDAQLTDSSKNLDELVTRLGEIENEIKESEDEDGKIRETTTKDSDDEFEEIERLLYEEKARNSGEEKTIAMDETPENSSDEEFRQLEKALYEQEARNEAAESDESDEDLTKKSSDEDVGRVEEIANSEAQRLNNQVATVLEFEESKISSQPVEIEKPNSSSPPTVVSSPKRVEEDDLLDIIGSSGSELSLSSEDEGENLEEVGKLILAQGHSSDDRDTLGSDEEKPAERNVTWSVSVRTSTPAPPIWSYTYDQLRVESQDFPVLLTEAPLNPKFNRERMLQIMFETFNVPCLYVAVQAVMALYSTGRTTGTVFDCGDGVSHTVPVYEGYWLPHATQRMNLAGRDLTRYMNRILTERGYSFTTTAEMEIIRDIKEKLAYVALDFERELEKSETSNKCEELYMLPDGQSIHVANERFRCPEVLFNPSMLGLDIVGIHESIYKCITKCDVDIRKDLLENILLSGGSTMLPGLGERLHKEISTLVNPREPGRVKVISPDDRKYAVWTGSAVLAGLSSFPQMCISVQEYDEMGMVGLQRKLKIILMVLVAIYLCLKIYSSSRDIIQNEAQIALLKQVLNKPLCVAHQKTIQRLRRLTKDLNYVRMTVDRDVGMARIIDGHSDNLRALLREIELLSSTNTQDEKRRQVNEKNLKSSKIVCPEVYRGSIHGYPFYRKGFDTEECSYKQDIKEHVTIIFDDVVTMTKTTGDESTLPNKTSEAVSVNRFLEFFDSVYRMFPKIRTHFILGRNWNQKSFDAIKEKQSSNVYTSFYSLQNEAFSKGELLQNIIDGLSTDYVLVAPSLTHFTNDINLERLLRVLSTRKNTVIAGGSYRNLTGHWWNGCVQTQLKNYTLTFKMGYYRSFDECLVCDHLWGPFLAKSAVLKNIGLHVKDSNGLYQDLFLKLKERQRGAHPGLGRDVGAVVSCPDVMFHTHTPEVQDSQLVHFVNRHAIKKIIEADGRVRWFGCRRGIQHRNGNKCPSKSGLAVAPCCLENLADAVKFVMAQCSKQNVSCELQEGTLLGAVKMNKVLPWERDADLTFLSGDFAKLLEMKDNGHGAASKAAGQVEKWSYSRMDGPFRCTASTRCVQRGPLAPSTTQQRSSLAVPGLMCLAIQGFMFGTDTEMKCTNTQNIGSPQVNSLVGTPTNRAYSIHVPSRDFTAASININPTGQFSLTTNFEIPTGLGLLLVQLLATALVKQATETSLPNSLPPVPFGALDYYEEMPRPFTCVCVCLILLHTYG</sequence>
<dbReference type="PANTHER" id="PTHR11937">
    <property type="entry name" value="ACTIN"/>
    <property type="match status" value="1"/>
</dbReference>
<feature type="compositionally biased region" description="Basic and acidic residues" evidence="2">
    <location>
        <begin position="1602"/>
        <end position="1620"/>
    </location>
</feature>
<dbReference type="EMBL" id="JARQWQ010000012">
    <property type="protein sequence ID" value="KAK2568173.1"/>
    <property type="molecule type" value="Genomic_DNA"/>
</dbReference>
<accession>A0AAD9VB93</accession>
<feature type="compositionally biased region" description="Basic and acidic residues" evidence="2">
    <location>
        <begin position="1629"/>
        <end position="1644"/>
    </location>
</feature>
<feature type="compositionally biased region" description="Basic and acidic residues" evidence="2">
    <location>
        <begin position="1271"/>
        <end position="1285"/>
    </location>
</feature>
<feature type="compositionally biased region" description="Low complexity" evidence="2">
    <location>
        <begin position="546"/>
        <end position="557"/>
    </location>
</feature>
<feature type="region of interest" description="Disordered" evidence="2">
    <location>
        <begin position="1666"/>
        <end position="1692"/>
    </location>
</feature>
<evidence type="ECO:0000313" key="5">
    <source>
        <dbReference type="Proteomes" id="UP001249851"/>
    </source>
</evidence>
<dbReference type="Pfam" id="PF13716">
    <property type="entry name" value="CRAL_TRIO_2"/>
    <property type="match status" value="1"/>
</dbReference>
<dbReference type="PROSITE" id="PS01132">
    <property type="entry name" value="ACTINS_ACT_LIKE"/>
    <property type="match status" value="1"/>
</dbReference>
<feature type="compositionally biased region" description="Basic and acidic residues" evidence="2">
    <location>
        <begin position="1479"/>
        <end position="1491"/>
    </location>
</feature>
<evidence type="ECO:0000259" key="3">
    <source>
        <dbReference type="PROSITE" id="PS50191"/>
    </source>
</evidence>
<dbReference type="InterPro" id="IPR020902">
    <property type="entry name" value="Actin/actin-like_CS"/>
</dbReference>
<dbReference type="PROSITE" id="PS01036">
    <property type="entry name" value="HSP70_3"/>
    <property type="match status" value="1"/>
</dbReference>
<feature type="region of interest" description="Disordered" evidence="2">
    <location>
        <begin position="1729"/>
        <end position="1752"/>
    </location>
</feature>
<feature type="compositionally biased region" description="Polar residues" evidence="2">
    <location>
        <begin position="813"/>
        <end position="823"/>
    </location>
</feature>
<feature type="compositionally biased region" description="Basic residues" evidence="2">
    <location>
        <begin position="642"/>
        <end position="654"/>
    </location>
</feature>
<feature type="compositionally biased region" description="Polar residues" evidence="2">
    <location>
        <begin position="506"/>
        <end position="530"/>
    </location>
</feature>
<feature type="compositionally biased region" description="Polar residues" evidence="2">
    <location>
        <begin position="564"/>
        <end position="573"/>
    </location>
</feature>
<comment type="similarity">
    <text evidence="1">Belongs to the actin family.</text>
</comment>
<feature type="compositionally biased region" description="Acidic residues" evidence="2">
    <location>
        <begin position="1446"/>
        <end position="1455"/>
    </location>
</feature>
<gene>
    <name evidence="4" type="ORF">P5673_007163</name>
</gene>
<feature type="region of interest" description="Disordered" evidence="2">
    <location>
        <begin position="482"/>
        <end position="611"/>
    </location>
</feature>
<reference evidence="4" key="1">
    <citation type="journal article" date="2023" name="G3 (Bethesda)">
        <title>Whole genome assembly and annotation of the endangered Caribbean coral Acropora cervicornis.</title>
        <authorList>
            <person name="Selwyn J.D."/>
            <person name="Vollmer S.V."/>
        </authorList>
    </citation>
    <scope>NUCLEOTIDE SEQUENCE</scope>
    <source>
        <strain evidence="4">K2</strain>
    </source>
</reference>
<feature type="compositionally biased region" description="Polar residues" evidence="2">
    <location>
        <begin position="1418"/>
        <end position="1429"/>
    </location>
</feature>
<comment type="caution">
    <text evidence="4">The sequence shown here is derived from an EMBL/GenBank/DDBJ whole genome shotgun (WGS) entry which is preliminary data.</text>
</comment>
<dbReference type="SMART" id="SM00268">
    <property type="entry name" value="ACTIN"/>
    <property type="match status" value="1"/>
</dbReference>
<feature type="compositionally biased region" description="Basic and acidic residues" evidence="2">
    <location>
        <begin position="1212"/>
        <end position="1259"/>
    </location>
</feature>
<proteinExistence type="inferred from homology"/>
<feature type="compositionally biased region" description="Basic and acidic residues" evidence="2">
    <location>
        <begin position="1572"/>
        <end position="1591"/>
    </location>
</feature>
<dbReference type="PROSITE" id="PS50191">
    <property type="entry name" value="CRAL_TRIO"/>
    <property type="match status" value="1"/>
</dbReference>
<feature type="domain" description="CRAL-TRIO" evidence="3">
    <location>
        <begin position="17"/>
        <end position="175"/>
    </location>
</feature>
<feature type="region of interest" description="Disordered" evidence="2">
    <location>
        <begin position="1544"/>
        <end position="1652"/>
    </location>
</feature>